<protein>
    <submittedName>
        <fullName evidence="2">LtrC-like protein</fullName>
    </submittedName>
</protein>
<dbReference type="SUPFAM" id="SSF57783">
    <property type="entry name" value="Zinc beta-ribbon"/>
    <property type="match status" value="1"/>
</dbReference>
<proteinExistence type="predicted"/>
<dbReference type="GO" id="GO:0003677">
    <property type="term" value="F:DNA binding"/>
    <property type="evidence" value="ECO:0007669"/>
    <property type="project" value="InterPro"/>
</dbReference>
<dbReference type="AlphaFoldDB" id="A0A286KC92"/>
<dbReference type="InterPro" id="IPR025054">
    <property type="entry name" value="DUF3991"/>
</dbReference>
<dbReference type="RefSeq" id="WP_010724531.1">
    <property type="nucleotide sequence ID" value="NZ_KX976485.1"/>
</dbReference>
<dbReference type="InterPro" id="IPR036977">
    <property type="entry name" value="DNA_primase_Znf_CHC2"/>
</dbReference>
<evidence type="ECO:0000259" key="1">
    <source>
        <dbReference type="Pfam" id="PF13154"/>
    </source>
</evidence>
<geneLocation type="plasmid" evidence="2">
    <name>pEA19081</name>
</geneLocation>
<dbReference type="Pfam" id="PF13154">
    <property type="entry name" value="DUF3991"/>
    <property type="match status" value="1"/>
</dbReference>
<gene>
    <name evidence="2" type="ORF">pEA19081_p39</name>
</gene>
<dbReference type="Pfam" id="PF13155">
    <property type="entry name" value="Toprim_2"/>
    <property type="match status" value="1"/>
</dbReference>
<sequence>MKISELKKIKIVDFCAENGIELTQDSREYYRLAEHDSCVISDRKNLFKWNSRNIGGDIFNFIQEYYDCSFKEAKEKLLNSDYDIRENDNQYIKEPFTYNVSNEQTVFKSRRYLINERRISKELIDDLITQGLIREDKRSNVLFIWKKNEEIVGCTEQGTTAKFNQKKQKNITWKKIQENSEVNYGFKLTYGKPKSIYFFESEIDMLSYITQKPDKAQNATFISMNGLKKMTILQAVTDHFNEFKRLPESVVTCVDNDEAGRTFFDTEFKGKGIGRTGIGVTEVKADFPKRNGFDWNDNLTKGKEIIQKMNDHDISKLKVFCEIKFSKTVQNNYEVSNL</sequence>
<dbReference type="SUPFAM" id="SSF56731">
    <property type="entry name" value="DNA primase core"/>
    <property type="match status" value="1"/>
</dbReference>
<dbReference type="EMBL" id="KX976485">
    <property type="protein sequence ID" value="APB62535.1"/>
    <property type="molecule type" value="Genomic_DNA"/>
</dbReference>
<accession>A0A286KC92</accession>
<keyword evidence="2" id="KW-0614">Plasmid</keyword>
<reference evidence="2" key="1">
    <citation type="journal article" date="2017" name="Front. Microbiol.">
        <title>Identification of Novel Conjugative Plasmids with Multiple Copies of fosB that Confer High-Level Fosfomycin Resistance to Vancomycin-Resistant Enterococci.</title>
        <authorList>
            <person name="Sun L."/>
            <person name="Zhang P."/>
            <person name="Qu T."/>
            <person name="Chen Y."/>
            <person name="Hua X."/>
            <person name="Shi K."/>
            <person name="Yu Y."/>
        </authorList>
    </citation>
    <scope>NUCLEOTIDE SEQUENCE</scope>
    <source>
        <strain evidence="2">19081</strain>
        <plasmid evidence="2">pEA19081</plasmid>
    </source>
</reference>
<dbReference type="Gene3D" id="3.90.580.10">
    <property type="entry name" value="Zinc finger, CHC2-type domain"/>
    <property type="match status" value="1"/>
</dbReference>
<evidence type="ECO:0000313" key="2">
    <source>
        <dbReference type="EMBL" id="APB62535.1"/>
    </source>
</evidence>
<dbReference type="GO" id="GO:0006260">
    <property type="term" value="P:DNA replication"/>
    <property type="evidence" value="ECO:0007669"/>
    <property type="project" value="InterPro"/>
</dbReference>
<organism evidence="2">
    <name type="scientific">Enterococcus avium</name>
    <name type="common">Streptococcus avium</name>
    <dbReference type="NCBI Taxonomy" id="33945"/>
    <lineage>
        <taxon>Bacteria</taxon>
        <taxon>Bacillati</taxon>
        <taxon>Bacillota</taxon>
        <taxon>Bacilli</taxon>
        <taxon>Lactobacillales</taxon>
        <taxon>Enterococcaceae</taxon>
        <taxon>Enterococcus</taxon>
    </lineage>
</organism>
<name>A0A286KC92_ENTAV</name>
<dbReference type="GO" id="GO:0008270">
    <property type="term" value="F:zinc ion binding"/>
    <property type="evidence" value="ECO:0007669"/>
    <property type="project" value="InterPro"/>
</dbReference>
<feature type="domain" description="DUF3991" evidence="1">
    <location>
        <begin position="111"/>
        <end position="188"/>
    </location>
</feature>
<dbReference type="Gene3D" id="3.40.1360.10">
    <property type="match status" value="1"/>
</dbReference>